<evidence type="ECO:0000256" key="11">
    <source>
        <dbReference type="HAMAP-Rule" id="MF_00790"/>
    </source>
</evidence>
<evidence type="ECO:0000256" key="4">
    <source>
        <dbReference type="ARBA" id="ARBA00022519"/>
    </source>
</evidence>
<evidence type="ECO:0000256" key="2">
    <source>
        <dbReference type="ARBA" id="ARBA00010358"/>
    </source>
</evidence>
<dbReference type="EMBL" id="FOTW01000015">
    <property type="protein sequence ID" value="SFM23890.1"/>
    <property type="molecule type" value="Genomic_DNA"/>
</dbReference>
<evidence type="ECO:0000256" key="9">
    <source>
        <dbReference type="ARBA" id="ARBA00023136"/>
    </source>
</evidence>
<keyword evidence="13" id="KW-1185">Reference proteome</keyword>
<dbReference type="Pfam" id="PF03280">
    <property type="entry name" value="Lipase_chap"/>
    <property type="match status" value="1"/>
</dbReference>
<evidence type="ECO:0000256" key="10">
    <source>
        <dbReference type="ARBA" id="ARBA00023186"/>
    </source>
</evidence>
<dbReference type="GO" id="GO:0005886">
    <property type="term" value="C:plasma membrane"/>
    <property type="evidence" value="ECO:0007669"/>
    <property type="project" value="UniProtKB-SubCell"/>
</dbReference>
<sequence>MNTNATLLRLGALAILLAALYFAFFKPEAAAPVKERADPNYFAFVRSMEGTRPDGELRQDGADQLVVDAELGRLFDYYLAGLGEKDLNAIKAEIERELERRLKPAAAATAKRLLDNYLKYKGALAVLERGLPATNDLAKGARQRLAAMQQLRHSYFSAQEIDGLFGASDAYDNDAIARLEINSDATLTAEQRKARLDALDARMPAALRAERDAPSQVLRLEDSVRQLRAQGGGDNEVYRLRAAAFSPEAAARLAEVDREEADWQRRIGAYQAQRKDVLGGGGTGAPNERTEAQLQQLRDANFSAEEQRRLGAYE</sequence>
<keyword evidence="6 11" id="KW-0442">Lipid degradation</keyword>
<accession>A0A1I4P8G1</accession>
<evidence type="ECO:0000256" key="7">
    <source>
        <dbReference type="ARBA" id="ARBA00022989"/>
    </source>
</evidence>
<comment type="subcellular location">
    <subcellularLocation>
        <location evidence="1">Cell inner membrane</location>
        <topology evidence="1">Single-pass membrane protein</topology>
        <orientation evidence="1">Periplasmic side</orientation>
    </subcellularLocation>
</comment>
<dbReference type="HAMAP" id="MF_00790">
    <property type="entry name" value="Lipase_chap"/>
    <property type="match status" value="1"/>
</dbReference>
<gene>
    <name evidence="11" type="primary">lifO</name>
    <name evidence="12" type="ORF">SAMN02982985_03318</name>
</gene>
<keyword evidence="8 11" id="KW-0443">Lipid metabolism</keyword>
<keyword evidence="5 11" id="KW-0812">Transmembrane</keyword>
<evidence type="ECO:0000313" key="12">
    <source>
        <dbReference type="EMBL" id="SFM23890.1"/>
    </source>
</evidence>
<dbReference type="RefSeq" id="WP_093388805.1">
    <property type="nucleotide sequence ID" value="NZ_FOTW01000015.1"/>
</dbReference>
<dbReference type="GO" id="GO:0006457">
    <property type="term" value="P:protein folding"/>
    <property type="evidence" value="ECO:0007669"/>
    <property type="project" value="UniProtKB-UniRule"/>
</dbReference>
<dbReference type="OrthoDB" id="8903554at2"/>
<name>A0A1I4P8G1_9BURK</name>
<comment type="similarity">
    <text evidence="2 11">Belongs to the lipase chaperone family.</text>
</comment>
<keyword evidence="9 11" id="KW-0472">Membrane</keyword>
<evidence type="ECO:0000256" key="1">
    <source>
        <dbReference type="ARBA" id="ARBA00004383"/>
    </source>
</evidence>
<dbReference type="AlphaFoldDB" id="A0A1I4P8G1"/>
<evidence type="ECO:0000313" key="13">
    <source>
        <dbReference type="Proteomes" id="UP000199470"/>
    </source>
</evidence>
<keyword evidence="10 11" id="KW-0143">Chaperone</keyword>
<evidence type="ECO:0000256" key="6">
    <source>
        <dbReference type="ARBA" id="ARBA00022963"/>
    </source>
</evidence>
<keyword evidence="7 11" id="KW-1133">Transmembrane helix</keyword>
<dbReference type="GO" id="GO:0016042">
    <property type="term" value="P:lipid catabolic process"/>
    <property type="evidence" value="ECO:0007669"/>
    <property type="project" value="UniProtKB-UniRule"/>
</dbReference>
<keyword evidence="4 11" id="KW-0997">Cell inner membrane</keyword>
<evidence type="ECO:0000256" key="5">
    <source>
        <dbReference type="ARBA" id="ARBA00022692"/>
    </source>
</evidence>
<reference evidence="12 13" key="1">
    <citation type="submission" date="2016-10" db="EMBL/GenBank/DDBJ databases">
        <authorList>
            <person name="de Groot N.N."/>
        </authorList>
    </citation>
    <scope>NUCLEOTIDE SEQUENCE [LARGE SCALE GENOMIC DNA]</scope>
    <source>
        <strain evidence="12 13">ATCC 43154</strain>
    </source>
</reference>
<evidence type="ECO:0000256" key="3">
    <source>
        <dbReference type="ARBA" id="ARBA00022475"/>
    </source>
</evidence>
<comment type="function">
    <text evidence="11">May be involved in the folding of the extracellular lipase during its passage through the periplasm.</text>
</comment>
<dbReference type="Proteomes" id="UP000199470">
    <property type="component" value="Unassembled WGS sequence"/>
</dbReference>
<dbReference type="GO" id="GO:0051082">
    <property type="term" value="F:unfolded protein binding"/>
    <property type="evidence" value="ECO:0007669"/>
    <property type="project" value="UniProtKB-UniRule"/>
</dbReference>
<protein>
    <recommendedName>
        <fullName evidence="11">Lipase chaperone</fullName>
    </recommendedName>
    <alternativeName>
        <fullName evidence="11">Lipase activator protein</fullName>
    </alternativeName>
    <alternativeName>
        <fullName evidence="11">Lipase foldase</fullName>
    </alternativeName>
    <alternativeName>
        <fullName evidence="11">Lipase helper protein</fullName>
    </alternativeName>
    <alternativeName>
        <fullName evidence="11">Lipase modulator</fullName>
    </alternativeName>
</protein>
<dbReference type="InterPro" id="IPR004961">
    <property type="entry name" value="Lipase_chaperone"/>
</dbReference>
<dbReference type="SUPFAM" id="SSF158855">
    <property type="entry name" value="Lipase chaperone-like"/>
    <property type="match status" value="1"/>
</dbReference>
<keyword evidence="3 11" id="KW-1003">Cell membrane</keyword>
<organism evidence="12 13">
    <name type="scientific">Rugamonas rubra</name>
    <dbReference type="NCBI Taxonomy" id="758825"/>
    <lineage>
        <taxon>Bacteria</taxon>
        <taxon>Pseudomonadati</taxon>
        <taxon>Pseudomonadota</taxon>
        <taxon>Betaproteobacteria</taxon>
        <taxon>Burkholderiales</taxon>
        <taxon>Oxalobacteraceae</taxon>
        <taxon>Telluria group</taxon>
        <taxon>Rugamonas</taxon>
    </lineage>
</organism>
<proteinExistence type="inferred from homology"/>
<dbReference type="STRING" id="758825.SAMN02982985_03318"/>
<evidence type="ECO:0000256" key="8">
    <source>
        <dbReference type="ARBA" id="ARBA00023098"/>
    </source>
</evidence>